<dbReference type="RefSeq" id="WP_100271037.1">
    <property type="nucleotide sequence ID" value="NZ_CP024444.1"/>
</dbReference>
<feature type="transmembrane region" description="Helical" evidence="1">
    <location>
        <begin position="200"/>
        <end position="219"/>
    </location>
</feature>
<sequence>MGKIGYTLKRDALKELECYVFGKMDGNATNRVQYNNHAISVMYHCSQLAAITVVGDVLVEDDTHVYDDYENRFKAYIVRLESSATVDVSSFKTASSLVNNFFDCDNRDDWMYYRFKNNKILNYEQATQELVINGMPKPTGVIDHGVFYDVDKLFDSQTEFAMLRQIDYHVDVVKRPVIEQKLSQFQAFLTNNKEFSHSSFWVALLFVLIAAFYSIWMVFN</sequence>
<geneLocation type="plasmid" evidence="4">
    <name>pnp7-1</name>
</geneLocation>
<evidence type="ECO:0000313" key="4">
    <source>
        <dbReference type="Proteomes" id="UP000229340"/>
    </source>
</evidence>
<geneLocation type="plasmid" evidence="2">
    <name>pNP7-1</name>
</geneLocation>
<accession>A0A2D2LXA9</accession>
<reference evidence="3" key="4">
    <citation type="submission" date="2019-04" db="EMBL/GenBank/DDBJ databases">
        <title>Moraxella osloensis CCUG 73412, isolated from corneal scrapings as causative agent of keratitis.</title>
        <authorList>
            <person name="Connolly G."/>
            <person name="Jaen-Luchoro D."/>
            <person name="Pinyeiro-Iglesias B."/>
            <person name="Curry A."/>
            <person name="Knowles S."/>
            <person name="Moore E.R.B."/>
        </authorList>
    </citation>
    <scope>NUCLEOTIDE SEQUENCE</scope>
    <source>
        <strain evidence="3">CCUG 73412</strain>
    </source>
</reference>
<keyword evidence="1" id="KW-0812">Transmembrane</keyword>
<evidence type="ECO:0000313" key="3">
    <source>
        <dbReference type="EMBL" id="MDI4510255.1"/>
    </source>
</evidence>
<dbReference type="EMBL" id="CP024444">
    <property type="protein sequence ID" value="ATR79669.1"/>
    <property type="molecule type" value="Genomic_DNA"/>
</dbReference>
<evidence type="ECO:0000313" key="2">
    <source>
        <dbReference type="EMBL" id="ATR79669.1"/>
    </source>
</evidence>
<reference evidence="2" key="3">
    <citation type="journal article" date="2018" name="Misainmurhag Hoiji">
        <title>Complete genome sequence of multidrug-resistant Moraxella osloensis NP7 with multiple plasmids isolated from human skin.</title>
        <authorList>
            <person name="Ganzorig M."/>
            <person name="Lim J.Y."/>
            <person name="Hwang I."/>
            <person name="Lee K."/>
        </authorList>
    </citation>
    <scope>NUCLEOTIDE SEQUENCE</scope>
    <source>
        <strain evidence="2">NP7</strain>
        <plasmid evidence="2">pNP7-1</plasmid>
    </source>
</reference>
<reference evidence="2" key="2">
    <citation type="journal article" date="2018" name="Genome Announc.">
        <title>Complete Genome Sequences of Three Moraxella osloensis Strains Isolated from Human Skin.</title>
        <authorList>
            <person name="Lim J.Y."/>
            <person name="Hwang I."/>
            <person name="Ganzorig M."/>
            <person name="Huang S.L."/>
            <person name="Cho G.S."/>
            <person name="Franz C.M.A.P."/>
            <person name="Lee K."/>
        </authorList>
    </citation>
    <scope>NUCLEOTIDE SEQUENCE</scope>
    <source>
        <strain evidence="2">NP7</strain>
        <plasmid evidence="2">pNP7-1</plasmid>
    </source>
</reference>
<dbReference type="AlphaFoldDB" id="A0A2D2LXA9"/>
<organism evidence="2 4">
    <name type="scientific">Faucicola osloensis</name>
    <name type="common">Moraxella osloensis</name>
    <dbReference type="NCBI Taxonomy" id="34062"/>
    <lineage>
        <taxon>Bacteria</taxon>
        <taxon>Pseudomonadati</taxon>
        <taxon>Pseudomonadota</taxon>
        <taxon>Gammaproteobacteria</taxon>
        <taxon>Moraxellales</taxon>
        <taxon>Moraxellaceae</taxon>
        <taxon>Faucicola</taxon>
    </lineage>
</organism>
<gene>
    <name evidence="3" type="ORF">E6P75_08550</name>
    <name evidence="2" type="ORF">NP7_09905</name>
</gene>
<name>A0A2D2LXA9_FAUOS</name>
<keyword evidence="2" id="KW-0614">Plasmid</keyword>
<keyword evidence="1" id="KW-1133">Transmembrane helix</keyword>
<protein>
    <submittedName>
        <fullName evidence="2">Uncharacterized protein</fullName>
    </submittedName>
</protein>
<proteinExistence type="predicted"/>
<evidence type="ECO:0000256" key="1">
    <source>
        <dbReference type="SAM" id="Phobius"/>
    </source>
</evidence>
<keyword evidence="1" id="KW-0472">Membrane</keyword>
<reference evidence="4" key="1">
    <citation type="submission" date="2017-10" db="EMBL/GenBank/DDBJ databases">
        <title>Complete genome sequence of Moraxella osloensis NP7 isolated from human skin.</title>
        <authorList>
            <person name="Lee K."/>
            <person name="Lim J.Y."/>
            <person name="Hwang I."/>
        </authorList>
    </citation>
    <scope>NUCLEOTIDE SEQUENCE [LARGE SCALE GENOMIC DNA]</scope>
    <source>
        <strain evidence="4">NP7</strain>
        <plasmid evidence="4">pnp7-1</plasmid>
    </source>
</reference>
<dbReference type="EMBL" id="SSCJ01000007">
    <property type="protein sequence ID" value="MDI4510255.1"/>
    <property type="molecule type" value="Genomic_DNA"/>
</dbReference>
<dbReference type="Proteomes" id="UP000229340">
    <property type="component" value="Plasmid pNP7-1"/>
</dbReference>